<evidence type="ECO:0000313" key="1">
    <source>
        <dbReference type="EMBL" id="VAW51524.1"/>
    </source>
</evidence>
<proteinExistence type="predicted"/>
<accession>A0A3B0X6G5</accession>
<dbReference type="EMBL" id="UOFE01000019">
    <property type="protein sequence ID" value="VAW51524.1"/>
    <property type="molecule type" value="Genomic_DNA"/>
</dbReference>
<name>A0A3B0X6G5_9ZZZZ</name>
<feature type="non-terminal residue" evidence="1">
    <location>
        <position position="1"/>
    </location>
</feature>
<gene>
    <name evidence="1" type="ORF">MNBD_GAMMA05-1</name>
</gene>
<dbReference type="AlphaFoldDB" id="A0A3B0X6G5"/>
<sequence length="48" mass="5626">ADANEFSKGDECSHHLRKALEILDYENLYQHVKLQSLIEYLKINPLIL</sequence>
<protein>
    <submittedName>
        <fullName evidence="1">Uncharacterized protein</fullName>
    </submittedName>
</protein>
<reference evidence="1" key="1">
    <citation type="submission" date="2018-06" db="EMBL/GenBank/DDBJ databases">
        <authorList>
            <person name="Zhirakovskaya E."/>
        </authorList>
    </citation>
    <scope>NUCLEOTIDE SEQUENCE</scope>
</reference>
<organism evidence="1">
    <name type="scientific">hydrothermal vent metagenome</name>
    <dbReference type="NCBI Taxonomy" id="652676"/>
    <lineage>
        <taxon>unclassified sequences</taxon>
        <taxon>metagenomes</taxon>
        <taxon>ecological metagenomes</taxon>
    </lineage>
</organism>